<dbReference type="FunFam" id="3.30.365.10:FF:000003">
    <property type="entry name" value="Aldehyde oxidase 1"/>
    <property type="match status" value="1"/>
</dbReference>
<comment type="subcellular location">
    <subcellularLocation>
        <location evidence="2">Peroxisome</location>
    </subcellularLocation>
</comment>
<feature type="binding site" evidence="15">
    <location>
        <position position="240"/>
    </location>
    <ligand>
        <name>FAD</name>
        <dbReference type="ChEBI" id="CHEBI:57692"/>
    </ligand>
</feature>
<evidence type="ECO:0000256" key="10">
    <source>
        <dbReference type="ARBA" id="ARBA00023004"/>
    </source>
</evidence>
<dbReference type="InterPro" id="IPR016169">
    <property type="entry name" value="FAD-bd_PCMH_sub2"/>
</dbReference>
<dbReference type="InterPro" id="IPR037165">
    <property type="entry name" value="AldOxase/xan_DH_Mopterin-bd_sf"/>
</dbReference>
<protein>
    <recommendedName>
        <fullName evidence="18">FAD-binding PCMH-type domain-containing protein</fullName>
    </recommendedName>
</protein>
<dbReference type="Gene3D" id="3.30.365.10">
    <property type="entry name" value="Aldehyde oxidase/xanthine dehydrogenase, molybdopterin binding domain"/>
    <property type="match status" value="4"/>
</dbReference>
<keyword evidence="5" id="KW-0285">Flavoprotein</keyword>
<feature type="binding site" evidence="15">
    <location>
        <position position="217"/>
    </location>
    <ligand>
        <name>FAD</name>
        <dbReference type="ChEBI" id="CHEBI:57692"/>
    </ligand>
</feature>
<dbReference type="InterPro" id="IPR036884">
    <property type="entry name" value="2Fe-2S-bd_dom_sf"/>
</dbReference>
<dbReference type="FunFam" id="3.30.465.10:FF:000004">
    <property type="entry name" value="Xanthine dehydrogenase/oxidase"/>
    <property type="match status" value="1"/>
</dbReference>
<dbReference type="GO" id="GO:0005777">
    <property type="term" value="C:peroxisome"/>
    <property type="evidence" value="ECO:0007669"/>
    <property type="project" value="UniProtKB-SubCell"/>
</dbReference>
<comment type="cofactor">
    <cofactor evidence="16">
        <name>Mo-molybdopterin</name>
        <dbReference type="ChEBI" id="CHEBI:71302"/>
    </cofactor>
    <text evidence="16">Binds 1 Mo-molybdopterin (Mo-MPT) cofactor per subunit.</text>
</comment>
<keyword evidence="4 16" id="KW-0500">Molybdenum</keyword>
<dbReference type="Gene3D" id="1.10.150.120">
    <property type="entry name" value="[2Fe-2S]-binding domain"/>
    <property type="match status" value="1"/>
</dbReference>
<dbReference type="InterPro" id="IPR008274">
    <property type="entry name" value="AldOxase/xan_DH_MoCoBD1"/>
</dbReference>
<dbReference type="FunFam" id="3.30.365.10:FF:000002">
    <property type="entry name" value="Xanthine dehydrogenase oxidase"/>
    <property type="match status" value="1"/>
</dbReference>
<dbReference type="SUPFAM" id="SSF56003">
    <property type="entry name" value="Molybdenum cofactor-binding domain"/>
    <property type="match status" value="1"/>
</dbReference>
<gene>
    <name evidence="19" type="ORF">PPYR1160_LOCUS3978</name>
</gene>
<dbReference type="InterPro" id="IPR000674">
    <property type="entry name" value="Ald_Oxase/Xan_DH_a/b"/>
</dbReference>
<dbReference type="SMART" id="SM01092">
    <property type="entry name" value="CO_deh_flav_C"/>
    <property type="match status" value="1"/>
</dbReference>
<evidence type="ECO:0000259" key="18">
    <source>
        <dbReference type="PROSITE" id="PS51387"/>
    </source>
</evidence>
<dbReference type="FunFam" id="3.30.365.10:FF:000004">
    <property type="entry name" value="Xanthine dehydrogenase oxidase"/>
    <property type="match status" value="1"/>
</dbReference>
<feature type="binding site" evidence="15">
    <location>
        <position position="302"/>
    </location>
    <ligand>
        <name>FAD</name>
        <dbReference type="ChEBI" id="CHEBI:57692"/>
    </ligand>
</feature>
<keyword evidence="12" id="KW-0576">Peroxisome</keyword>
<dbReference type="InterPro" id="IPR036856">
    <property type="entry name" value="Ald_Oxase/Xan_DH_a/b_sf"/>
</dbReference>
<dbReference type="SUPFAM" id="SSF47741">
    <property type="entry name" value="CO dehydrogenase ISP C-domain like"/>
    <property type="match status" value="1"/>
</dbReference>
<dbReference type="Pfam" id="PF02738">
    <property type="entry name" value="MoCoBD_1"/>
    <property type="match status" value="1"/>
</dbReference>
<dbReference type="Pfam" id="PF01315">
    <property type="entry name" value="Ald_Xan_dh_C"/>
    <property type="match status" value="1"/>
</dbReference>
<dbReference type="GO" id="GO:0005506">
    <property type="term" value="F:iron ion binding"/>
    <property type="evidence" value="ECO:0007669"/>
    <property type="project" value="InterPro"/>
</dbReference>
<feature type="binding site" evidence="15">
    <location>
        <position position="923"/>
    </location>
    <ligand>
        <name>substrate</name>
    </ligand>
</feature>
<dbReference type="Gene3D" id="3.30.43.10">
    <property type="entry name" value="Uridine Diphospho-n-acetylenolpyruvylglucosamine Reductase, domain 2"/>
    <property type="match status" value="1"/>
</dbReference>
<evidence type="ECO:0000313" key="19">
    <source>
        <dbReference type="EMBL" id="CAD8254486.1"/>
    </source>
</evidence>
<evidence type="ECO:0000256" key="16">
    <source>
        <dbReference type="PIRSR" id="PIRSR000127-3"/>
    </source>
</evidence>
<feature type="binding site" evidence="16">
    <location>
        <position position="992"/>
    </location>
    <ligand>
        <name>Mo-molybdopterin</name>
        <dbReference type="ChEBI" id="CHEBI:71302"/>
    </ligand>
    <ligandPart>
        <name>Mo</name>
        <dbReference type="ChEBI" id="CHEBI:28685"/>
    </ligandPart>
</feature>
<dbReference type="PROSITE" id="PS51387">
    <property type="entry name" value="FAD_PCMH"/>
    <property type="match status" value="1"/>
</dbReference>
<feature type="region of interest" description="Disordered" evidence="17">
    <location>
        <begin position="455"/>
        <end position="478"/>
    </location>
</feature>
<dbReference type="PANTHER" id="PTHR45444:SF3">
    <property type="entry name" value="XANTHINE DEHYDROGENASE"/>
    <property type="match status" value="1"/>
</dbReference>
<feature type="active site" description="Proton acceptor" evidence="14">
    <location>
        <position position="1192"/>
    </location>
</feature>
<dbReference type="PIRSF" id="PIRSF000127">
    <property type="entry name" value="Xanthine_DH"/>
    <property type="match status" value="1"/>
</dbReference>
<dbReference type="InterPro" id="IPR046867">
    <property type="entry name" value="AldOxase/xan_DH_MoCoBD2"/>
</dbReference>
<dbReference type="InterPro" id="IPR002346">
    <property type="entry name" value="Mopterin_DH_FAD-bd"/>
</dbReference>
<evidence type="ECO:0000256" key="15">
    <source>
        <dbReference type="PIRSR" id="PIRSR000127-2"/>
    </source>
</evidence>
<feature type="domain" description="FAD-binding PCMH-type" evidence="18">
    <location>
        <begin position="110"/>
        <end position="294"/>
    </location>
</feature>
<comment type="cofactor">
    <cofactor evidence="13">
        <name>[2Fe-2S] cluster</name>
        <dbReference type="ChEBI" id="CHEBI:190135"/>
    </cofactor>
</comment>
<dbReference type="GO" id="GO:0051537">
    <property type="term" value="F:2 iron, 2 sulfur cluster binding"/>
    <property type="evidence" value="ECO:0007669"/>
    <property type="project" value="UniProtKB-KW"/>
</dbReference>
<evidence type="ECO:0000256" key="13">
    <source>
        <dbReference type="ARBA" id="ARBA00034078"/>
    </source>
</evidence>
<dbReference type="SMART" id="SM01008">
    <property type="entry name" value="Ald_Xan_dh_C"/>
    <property type="match status" value="1"/>
</dbReference>
<name>A0A7R9U4K0_9STRA</name>
<accession>A0A7R9U4K0</accession>
<dbReference type="Gene3D" id="3.30.390.50">
    <property type="entry name" value="CO dehydrogenase flavoprotein, C-terminal domain"/>
    <property type="match status" value="1"/>
</dbReference>
<keyword evidence="11 16" id="KW-0411">Iron-sulfur</keyword>
<comment type="cofactor">
    <cofactor evidence="16">
        <name>[2Fe-2S] cluster</name>
        <dbReference type="ChEBI" id="CHEBI:190135"/>
    </cofactor>
    <text evidence="16">Binds 2 [2Fe-2S] clusters.</text>
</comment>
<comment type="similarity">
    <text evidence="3">Belongs to the xanthine dehydrogenase family.</text>
</comment>
<keyword evidence="6 16" id="KW-0001">2Fe-2S</keyword>
<comment type="cofactor">
    <cofactor evidence="1 15">
        <name>FAD</name>
        <dbReference type="ChEBI" id="CHEBI:57692"/>
    </cofactor>
</comment>
<dbReference type="InterPro" id="IPR036683">
    <property type="entry name" value="CO_DH_flav_C_dom_sf"/>
</dbReference>
<evidence type="ECO:0000256" key="1">
    <source>
        <dbReference type="ARBA" id="ARBA00001974"/>
    </source>
</evidence>
<evidence type="ECO:0000256" key="12">
    <source>
        <dbReference type="ARBA" id="ARBA00023140"/>
    </source>
</evidence>
<keyword evidence="9" id="KW-0560">Oxidoreductase</keyword>
<evidence type="ECO:0000256" key="2">
    <source>
        <dbReference type="ARBA" id="ARBA00004275"/>
    </source>
</evidence>
<dbReference type="SUPFAM" id="SSF55447">
    <property type="entry name" value="CO dehydrogenase flavoprotein C-terminal domain-like"/>
    <property type="match status" value="1"/>
</dbReference>
<dbReference type="InterPro" id="IPR005107">
    <property type="entry name" value="CO_DH_flav_C"/>
</dbReference>
<evidence type="ECO:0000256" key="9">
    <source>
        <dbReference type="ARBA" id="ARBA00023002"/>
    </source>
</evidence>
<dbReference type="InterPro" id="IPR016208">
    <property type="entry name" value="Ald_Oxase/xanthine_DH-like"/>
</dbReference>
<feature type="binding site" evidence="16">
    <location>
        <position position="709"/>
    </location>
    <ligand>
        <name>Mo-molybdopterin</name>
        <dbReference type="ChEBI" id="CHEBI:71302"/>
    </ligand>
    <ligandPart>
        <name>Mo</name>
        <dbReference type="ChEBI" id="CHEBI:28685"/>
    </ligandPart>
</feature>
<evidence type="ECO:0000256" key="3">
    <source>
        <dbReference type="ARBA" id="ARBA00006849"/>
    </source>
</evidence>
<dbReference type="GO" id="GO:0071949">
    <property type="term" value="F:FAD binding"/>
    <property type="evidence" value="ECO:0007669"/>
    <property type="project" value="InterPro"/>
</dbReference>
<dbReference type="AlphaFoldDB" id="A0A7R9U4K0"/>
<evidence type="ECO:0000256" key="17">
    <source>
        <dbReference type="SAM" id="MobiDB-lite"/>
    </source>
</evidence>
<dbReference type="Gene3D" id="3.90.1170.50">
    <property type="entry name" value="Aldehyde oxidase/xanthine dehydrogenase, a/b hammerhead"/>
    <property type="match status" value="1"/>
</dbReference>
<feature type="binding site" evidence="16">
    <location>
        <position position="823"/>
    </location>
    <ligand>
        <name>Mo-molybdopterin</name>
        <dbReference type="ChEBI" id="CHEBI:71302"/>
    </ligand>
    <ligandPart>
        <name>Mo</name>
        <dbReference type="ChEBI" id="CHEBI:28685"/>
    </ligandPart>
</feature>
<dbReference type="GO" id="GO:0016491">
    <property type="term" value="F:oxidoreductase activity"/>
    <property type="evidence" value="ECO:0007669"/>
    <property type="project" value="UniProtKB-KW"/>
</dbReference>
<feature type="binding site" evidence="15">
    <location>
        <position position="713"/>
    </location>
    <ligand>
        <name>substrate</name>
    </ligand>
</feature>
<evidence type="ECO:0000256" key="6">
    <source>
        <dbReference type="ARBA" id="ARBA00022714"/>
    </source>
</evidence>
<keyword evidence="7 16" id="KW-0479">Metal-binding</keyword>
<feature type="binding site" evidence="15">
    <location>
        <position position="825"/>
    </location>
    <ligand>
        <name>substrate</name>
    </ligand>
</feature>
<organism evidence="19">
    <name type="scientific">Pinguiococcus pyrenoidosus</name>
    <dbReference type="NCBI Taxonomy" id="172671"/>
    <lineage>
        <taxon>Eukaryota</taxon>
        <taxon>Sar</taxon>
        <taxon>Stramenopiles</taxon>
        <taxon>Ochrophyta</taxon>
        <taxon>Pinguiophyceae</taxon>
        <taxon>Pinguiochrysidales</taxon>
        <taxon>Pinguiochrysidaceae</taxon>
        <taxon>Pinguiococcus</taxon>
    </lineage>
</organism>
<dbReference type="EMBL" id="HBEA01005195">
    <property type="protein sequence ID" value="CAD8254486.1"/>
    <property type="molecule type" value="Transcribed_RNA"/>
</dbReference>
<dbReference type="InterPro" id="IPR036318">
    <property type="entry name" value="FAD-bd_PCMH-like_sf"/>
</dbReference>
<dbReference type="InterPro" id="IPR016167">
    <property type="entry name" value="FAD-bd_PCMH_sub1"/>
</dbReference>
<feature type="binding site" evidence="16">
    <location>
        <position position="6"/>
    </location>
    <ligand>
        <name>[2Fe-2S] cluster</name>
        <dbReference type="ChEBI" id="CHEBI:190135"/>
        <label>2</label>
    </ligand>
</feature>
<keyword evidence="10 16" id="KW-0408">Iron</keyword>
<dbReference type="InterPro" id="IPR016166">
    <property type="entry name" value="FAD-bd_PCMH"/>
</dbReference>
<feature type="binding site" evidence="16">
    <location>
        <position position="8"/>
    </location>
    <ligand>
        <name>[2Fe-2S] cluster</name>
        <dbReference type="ChEBI" id="CHEBI:190135"/>
        <label>2</label>
    </ligand>
</feature>
<dbReference type="SUPFAM" id="SSF56176">
    <property type="entry name" value="FAD-binding/transporter-associated domain-like"/>
    <property type="match status" value="1"/>
</dbReference>
<evidence type="ECO:0000256" key="5">
    <source>
        <dbReference type="ARBA" id="ARBA00022630"/>
    </source>
</evidence>
<evidence type="ECO:0000256" key="4">
    <source>
        <dbReference type="ARBA" id="ARBA00022505"/>
    </source>
</evidence>
<feature type="binding site" evidence="15">
    <location>
        <begin position="227"/>
        <end position="231"/>
    </location>
    <ligand>
        <name>FAD</name>
        <dbReference type="ChEBI" id="CHEBI:57692"/>
    </ligand>
</feature>
<feature type="binding site" evidence="16">
    <location>
        <position position="678"/>
    </location>
    <ligand>
        <name>Mo-molybdopterin</name>
        <dbReference type="ChEBI" id="CHEBI:71302"/>
    </ligand>
    <ligandPart>
        <name>Mo</name>
        <dbReference type="ChEBI" id="CHEBI:28685"/>
    </ligandPart>
</feature>
<dbReference type="Pfam" id="PF20256">
    <property type="entry name" value="MoCoBD_2"/>
    <property type="match status" value="1"/>
</dbReference>
<dbReference type="Pfam" id="PF00941">
    <property type="entry name" value="FAD_binding_5"/>
    <property type="match status" value="1"/>
</dbReference>
<reference evidence="19" key="1">
    <citation type="submission" date="2021-01" db="EMBL/GenBank/DDBJ databases">
        <authorList>
            <person name="Corre E."/>
            <person name="Pelletier E."/>
            <person name="Niang G."/>
            <person name="Scheremetjew M."/>
            <person name="Finn R."/>
            <person name="Kale V."/>
            <person name="Holt S."/>
            <person name="Cochrane G."/>
            <person name="Meng A."/>
            <person name="Brown T."/>
            <person name="Cohen L."/>
        </authorList>
    </citation>
    <scope>NUCLEOTIDE SEQUENCE</scope>
    <source>
        <strain evidence="19">CCMP2078</strain>
    </source>
</reference>
<evidence type="ECO:0000256" key="7">
    <source>
        <dbReference type="ARBA" id="ARBA00022723"/>
    </source>
</evidence>
<dbReference type="SUPFAM" id="SSF54665">
    <property type="entry name" value="CO dehydrogenase molybdoprotein N-domain-like"/>
    <property type="match status" value="1"/>
</dbReference>
<dbReference type="FunFam" id="3.90.1170.50:FF:000001">
    <property type="entry name" value="Aldehyde oxidase 1"/>
    <property type="match status" value="1"/>
</dbReference>
<feature type="binding site" evidence="15">
    <location>
        <position position="791"/>
    </location>
    <ligand>
        <name>substrate</name>
    </ligand>
</feature>
<dbReference type="Gene3D" id="3.30.465.10">
    <property type="match status" value="1"/>
</dbReference>
<dbReference type="PANTHER" id="PTHR45444">
    <property type="entry name" value="XANTHINE DEHYDROGENASE"/>
    <property type="match status" value="1"/>
</dbReference>
<keyword evidence="8 15" id="KW-0274">FAD</keyword>
<evidence type="ECO:0000256" key="11">
    <source>
        <dbReference type="ARBA" id="ARBA00023014"/>
    </source>
</evidence>
<evidence type="ECO:0000256" key="8">
    <source>
        <dbReference type="ARBA" id="ARBA00022827"/>
    </source>
</evidence>
<proteinExistence type="inferred from homology"/>
<feature type="binding site" evidence="15">
    <location>
        <begin position="138"/>
        <end position="145"/>
    </location>
    <ligand>
        <name>FAD</name>
        <dbReference type="ChEBI" id="CHEBI:57692"/>
    </ligand>
</feature>
<evidence type="ECO:0000256" key="14">
    <source>
        <dbReference type="PIRSR" id="PIRSR000127-1"/>
    </source>
</evidence>
<sequence length="1258" mass="136798">MDGNLCRCTGYRPILDAAKTFASDNEGCCGGGRCGAGGGCAALDQPNGENSHDPGVADGFATIPPNEEVHVSTEQRGAEAIFRKNYRELGVCEPIFPPSLMLSAATPLARDHGDVKWFKPVRLEQLLVLKDEFPDAVIVRGNTEVGVDLKFKGRRPGVYIHVGDVPELSELGACEDHLTVGGCASLRDVEHFFAAYAEDGKDSSKAAHAMQQMLRWFASNQIRNVASLAGNLATASPISDMNPMLMAADATLVLHSLSSGVRELPVREFFMSYRKTALRPDEVIVHIRVPLSERYEIFMPFKQARRREDDISIVTGGIRICYAPEEGEWKVTRARLCFGGMAAVTKAAIKTEDFLVGKTWSPELVREATQVLTEELRLPDSVPGGQAEYRVALPPSFLFKLFLRSCDLLNQWTADDSLPTGMLELEPVLKSGQRSFVDEPKGVSRGEHHYKIEAGGLQSSRPEPHAPQSAGANPERAPVGQPLMHKSALQQVTGEARYVDDIPAPSDALHAGLVLSERAHARILSVDPTAALEMEGVEAFFGADDVPGNNAIGPVVKDEECFASEFVHCVGQVIGVVIATSANLARIAASKVDVEYEDLEAILDIQDAIAAESYMADIHQIQHGDADAEEAALLEANSGAVVDGECFVGGQEHFYLETNATLVVPQEDGGLEIFSSTQNCTKTQNFAAHVCGVDANKVVARMKRMGGAFGGKETRSVFVSCAIAVAASHLQVPIRIMLDRDVDMQCTGQRHAFYAKYRAGADSEGNLRFLKVDVYNNAGCSLDLSAAVMDRALFHLDNAYQWRALCASGYVCRTNMPSHTAFRGFGGPQGMMICESAMDHLAAALQMDVMEMRKRNLYGDGAVTHYGQRIPGPTWHVPRMLDELLGRCDFASRKALVDHFNRHNRYRKRGIAWVPTKFGINFTAKFMNQGGALVHVYTDGTVLVSHGGTEMGQGLHTKMAAIAAQCFGIPAAMVHVAETASDKVPNASPTAASMSTDLYGMAVLDACEQILSNLRPIIEKNPGGDTSWPSIVQKAYFERVNLSAQGFYAVPGDRCGYDWNAPVGNDNSRRGMPFNYFTQGVACSEVEVDCLTGDFSVLRSDILMDLGKSINPVIDIGQIEGGFVQGLGWLTTEEAIWGDKNHQWVRPGQLFSRGPGFYKIPAANDVPKDLRVHLLNDAPNPFAVHSSKAVGEPPYFTAASAYFAIRDAVRSARRDQGFGEKHFYLHAPATSEKIRMACLDPILEGVGWKPDDVPKGSY</sequence>
<dbReference type="Pfam" id="PF03450">
    <property type="entry name" value="CO_deh_flav_C"/>
    <property type="match status" value="1"/>
</dbReference>